<proteinExistence type="predicted"/>
<gene>
    <name evidence="3" type="ordered locus">AMIS_70330</name>
</gene>
<evidence type="ECO:0000256" key="1">
    <source>
        <dbReference type="SAM" id="Phobius"/>
    </source>
</evidence>
<dbReference type="Gene3D" id="2.130.10.10">
    <property type="entry name" value="YVTN repeat-like/Quinoprotein amine dehydrogenase"/>
    <property type="match status" value="1"/>
</dbReference>
<dbReference type="STRING" id="512565.AMIS_70330"/>
<protein>
    <recommendedName>
        <fullName evidence="2">Pyrrolo-quinoline quinone repeat domain-containing protein</fullName>
    </recommendedName>
</protein>
<name>I0HGW6_ACTM4</name>
<evidence type="ECO:0000313" key="4">
    <source>
        <dbReference type="Proteomes" id="UP000007882"/>
    </source>
</evidence>
<feature type="transmembrane region" description="Helical" evidence="1">
    <location>
        <begin position="32"/>
        <end position="51"/>
    </location>
</feature>
<dbReference type="SUPFAM" id="SSF50998">
    <property type="entry name" value="Quinoprotein alcohol dehydrogenase-like"/>
    <property type="match status" value="1"/>
</dbReference>
<keyword evidence="4" id="KW-1185">Reference proteome</keyword>
<organism evidence="3 4">
    <name type="scientific">Actinoplanes missouriensis (strain ATCC 14538 / DSM 43046 / CBS 188.64 / JCM 3121 / NBRC 102363 / NCIMB 12654 / NRRL B-3342 / UNCC 431)</name>
    <dbReference type="NCBI Taxonomy" id="512565"/>
    <lineage>
        <taxon>Bacteria</taxon>
        <taxon>Bacillati</taxon>
        <taxon>Actinomycetota</taxon>
        <taxon>Actinomycetes</taxon>
        <taxon>Micromonosporales</taxon>
        <taxon>Micromonosporaceae</taxon>
        <taxon>Actinoplanes</taxon>
    </lineage>
</organism>
<dbReference type="Proteomes" id="UP000007882">
    <property type="component" value="Chromosome"/>
</dbReference>
<keyword evidence="1" id="KW-1133">Transmembrane helix</keyword>
<dbReference type="HOGENOM" id="CLU_573224_0_0_11"/>
<evidence type="ECO:0000313" key="3">
    <source>
        <dbReference type="EMBL" id="BAL92253.1"/>
    </source>
</evidence>
<dbReference type="InterPro" id="IPR015943">
    <property type="entry name" value="WD40/YVTN_repeat-like_dom_sf"/>
</dbReference>
<dbReference type="InterPro" id="IPR011047">
    <property type="entry name" value="Quinoprotein_ADH-like_sf"/>
</dbReference>
<feature type="domain" description="Pyrrolo-quinoline quinone repeat" evidence="2">
    <location>
        <begin position="117"/>
        <end position="384"/>
    </location>
</feature>
<dbReference type="eggNOG" id="COG1520">
    <property type="taxonomic scope" value="Bacteria"/>
</dbReference>
<dbReference type="AlphaFoldDB" id="I0HGW6"/>
<evidence type="ECO:0000259" key="2">
    <source>
        <dbReference type="Pfam" id="PF13360"/>
    </source>
</evidence>
<accession>I0HGW6</accession>
<dbReference type="KEGG" id="ams:AMIS_70330"/>
<keyword evidence="1" id="KW-0812">Transmembrane</keyword>
<dbReference type="EMBL" id="AP012319">
    <property type="protein sequence ID" value="BAL92253.1"/>
    <property type="molecule type" value="Genomic_DNA"/>
</dbReference>
<dbReference type="InterPro" id="IPR002372">
    <property type="entry name" value="PQQ_rpt_dom"/>
</dbReference>
<dbReference type="Pfam" id="PF13360">
    <property type="entry name" value="PQQ_2"/>
    <property type="match status" value="1"/>
</dbReference>
<keyword evidence="1" id="KW-0472">Membrane</keyword>
<reference evidence="3 4" key="1">
    <citation type="submission" date="2012-02" db="EMBL/GenBank/DDBJ databases">
        <title>Complete genome sequence of Actinoplanes missouriensis 431 (= NBRC 102363).</title>
        <authorList>
            <person name="Ohnishi Y."/>
            <person name="Ishikawa J."/>
            <person name="Sekine M."/>
            <person name="Hosoyama A."/>
            <person name="Harada T."/>
            <person name="Narita H."/>
            <person name="Hata T."/>
            <person name="Konno Y."/>
            <person name="Tutikane K."/>
            <person name="Fujita N."/>
            <person name="Horinouchi S."/>
            <person name="Hayakawa M."/>
        </authorList>
    </citation>
    <scope>NUCLEOTIDE SEQUENCE [LARGE SCALE GENOMIC DNA]</scope>
    <source>
        <strain evidence="4">ATCC 14538 / DSM 43046 / CBS 188.64 / JCM 3121 / NBRC 102363 / NCIMB 12654 / NRRL B-3342 / UNCC 431</strain>
    </source>
</reference>
<sequence>MFADLSRDGDTVPVAPAEVARRRGARRSRNRAVAAALATLLVITGVGAAAWQRGHRTEPILPATPNSPIRGLEPLGEPLDLGADRYWNHPVLSQGRLFAVSVPAGAGVDGRANRGVAADERTGDILWSTPDELGGTDIPVPIAGTVLLREAATRPVMHLLDPATGAEHWSLVHELDDDLVVHPDVLVRVHAADGLTEGLDMRTGERLWSAPGGADRPRFTAGIDAGSGRQSWGLSNNQPFSDGYMFQQLTSGRMLIRDVRTGEVRNRIAKVLNSQSGLTTVHDGMVVWPVGDEIRTAVLGDDGTSRVIHTLEPGREPQDIFGCGPGRICVSDTESALVAVDVASARVLWTAPGGNTFGGGSARAGRTLTTGTRGSALRDETGRVLFQGSELGWVDDGNLLVFQVERDSPRVTAVAVSAVDGTRTVLGEVPGGAVRPGAGANCAWSTTTLVCVDESRLIRYRFTR</sequence>
<dbReference type="PATRIC" id="fig|512565.3.peg.7038"/>